<dbReference type="AlphaFoldDB" id="S8C8S1"/>
<gene>
    <name evidence="1" type="ORF">M569_11505</name>
</gene>
<dbReference type="EMBL" id="AUSU01005585">
    <property type="protein sequence ID" value="EPS63279.1"/>
    <property type="molecule type" value="Genomic_DNA"/>
</dbReference>
<name>S8C8S1_9LAMI</name>
<keyword evidence="2" id="KW-1185">Reference proteome</keyword>
<dbReference type="Proteomes" id="UP000015453">
    <property type="component" value="Unassembled WGS sequence"/>
</dbReference>
<accession>S8C8S1</accession>
<proteinExistence type="predicted"/>
<evidence type="ECO:0000313" key="2">
    <source>
        <dbReference type="Proteomes" id="UP000015453"/>
    </source>
</evidence>
<sequence length="198" mass="22742">MPRSKAEYPRSSSLDLEALRTDHDIPAEYTLTHADDDAAPWIDPPADDAPKPRTLPITLAHLRWVSKWDWDRDPVPKFSIFGRFGMGSRFRYTVRYFIMKNYGIGIGIGNEQPPLASRLLPLASRLLPLADRHLRLPLASRLLPLADRHLRLPLADCRSKHESRNSIFTPFVYAIKCISIRYEKEEANDIEITTLVRI</sequence>
<reference evidence="1 2" key="1">
    <citation type="journal article" date="2013" name="BMC Genomics">
        <title>The miniature genome of a carnivorous plant Genlisea aurea contains a low number of genes and short non-coding sequences.</title>
        <authorList>
            <person name="Leushkin E.V."/>
            <person name="Sutormin R.A."/>
            <person name="Nabieva E.R."/>
            <person name="Penin A.A."/>
            <person name="Kondrashov A.S."/>
            <person name="Logacheva M.D."/>
        </authorList>
    </citation>
    <scope>NUCLEOTIDE SEQUENCE [LARGE SCALE GENOMIC DNA]</scope>
</reference>
<protein>
    <submittedName>
        <fullName evidence="1">Uncharacterized protein</fullName>
    </submittedName>
</protein>
<organism evidence="1 2">
    <name type="scientific">Genlisea aurea</name>
    <dbReference type="NCBI Taxonomy" id="192259"/>
    <lineage>
        <taxon>Eukaryota</taxon>
        <taxon>Viridiplantae</taxon>
        <taxon>Streptophyta</taxon>
        <taxon>Embryophyta</taxon>
        <taxon>Tracheophyta</taxon>
        <taxon>Spermatophyta</taxon>
        <taxon>Magnoliopsida</taxon>
        <taxon>eudicotyledons</taxon>
        <taxon>Gunneridae</taxon>
        <taxon>Pentapetalae</taxon>
        <taxon>asterids</taxon>
        <taxon>lamiids</taxon>
        <taxon>Lamiales</taxon>
        <taxon>Lentibulariaceae</taxon>
        <taxon>Genlisea</taxon>
    </lineage>
</organism>
<evidence type="ECO:0000313" key="1">
    <source>
        <dbReference type="EMBL" id="EPS63279.1"/>
    </source>
</evidence>
<comment type="caution">
    <text evidence="1">The sequence shown here is derived from an EMBL/GenBank/DDBJ whole genome shotgun (WGS) entry which is preliminary data.</text>
</comment>